<proteinExistence type="predicted"/>
<reference evidence="5" key="1">
    <citation type="submission" date="2012-12" db="EMBL/GenBank/DDBJ databases">
        <authorList>
            <person name="Pethick F.E."/>
            <person name="MacFadyen A.C."/>
            <person name="Tang Z."/>
            <person name="Sangal V."/>
            <person name="Tze-Tze L."/>
            <person name="Chu J."/>
            <person name="Guo M."/>
            <person name="Kirby R."/>
            <person name="Hoskisson P.A."/>
            <person name="Herron P.R."/>
            <person name="Hunter I.S."/>
        </authorList>
    </citation>
    <scope>NUCLEOTIDE SEQUENCE</scope>
    <source>
        <strain evidence="5">ATCC 10970</strain>
    </source>
</reference>
<dbReference type="CDD" id="cd04301">
    <property type="entry name" value="NAT_SF"/>
    <property type="match status" value="1"/>
</dbReference>
<evidence type="ECO:0000256" key="2">
    <source>
        <dbReference type="ARBA" id="ARBA00023315"/>
    </source>
</evidence>
<dbReference type="Pfam" id="PF00583">
    <property type="entry name" value="Acetyltransf_1"/>
    <property type="match status" value="2"/>
</dbReference>
<feature type="region of interest" description="Disordered" evidence="3">
    <location>
        <begin position="1"/>
        <end position="20"/>
    </location>
</feature>
<evidence type="ECO:0000256" key="1">
    <source>
        <dbReference type="ARBA" id="ARBA00022679"/>
    </source>
</evidence>
<dbReference type="GeneID" id="66852850"/>
<evidence type="ECO:0000256" key="3">
    <source>
        <dbReference type="SAM" id="MobiDB-lite"/>
    </source>
</evidence>
<dbReference type="PROSITE" id="PS51186">
    <property type="entry name" value="GNAT"/>
    <property type="match status" value="2"/>
</dbReference>
<dbReference type="InterPro" id="IPR050680">
    <property type="entry name" value="YpeA/RimI_acetyltransf"/>
</dbReference>
<sequence length="331" mass="35954">MSGAGSDVGGGTTHPHVRPFAPGDGAPLVAAWARSVPYDPVTRERFRRHVLLDPNFDPAGLRVAVRDGEVVGAAYGVRRRVAVGGDGLEPEQGWIPFFFVDPAVRRAGLGRRLLTGVLDWLAGHGRTRVDFASYTPHYFLPGLDRDAYPEAARLLTGLGFAPRLEAVAMDRGLVGYRMPEAVRQRAAALAAEGYRFGTPRDDDLVGLLRLAEAEFGPDWPQTIRHALDTGAPLDRIVSAHDPAGEAVGWAMHGAYEGLAERFGPFGVRADQRGTGLGKVLLHLTLERMRAADAHGAWFLWTGEGSPAGHLYRSAGFATTRRFQVLRREVRP</sequence>
<feature type="domain" description="N-acetyltransferase" evidence="4">
    <location>
        <begin position="15"/>
        <end position="183"/>
    </location>
</feature>
<keyword evidence="1 5" id="KW-0808">Transferase</keyword>
<reference evidence="5" key="3">
    <citation type="journal article" date="2021" name="bioRxiv">
        <title>Bilateral symmetry of linear streptomycete chromosomes.</title>
        <authorList>
            <person name="Algora-Gallardo L."/>
            <person name="Schniete J.K."/>
            <person name="Mark D.R."/>
            <person name="Hunter I.S."/>
            <person name="Herron P.R."/>
        </authorList>
    </citation>
    <scope>NUCLEOTIDE SEQUENCE</scope>
    <source>
        <strain evidence="5">ATCC 10970</strain>
    </source>
</reference>
<keyword evidence="2" id="KW-0012">Acyltransferase</keyword>
<feature type="domain" description="N-acetyltransferase" evidence="4">
    <location>
        <begin position="194"/>
        <end position="331"/>
    </location>
</feature>
<accession>A0A8A1UF14</accession>
<dbReference type="SUPFAM" id="SSF55729">
    <property type="entry name" value="Acyl-CoA N-acyltransferases (Nat)"/>
    <property type="match status" value="2"/>
</dbReference>
<dbReference type="GO" id="GO:0016747">
    <property type="term" value="F:acyltransferase activity, transferring groups other than amino-acyl groups"/>
    <property type="evidence" value="ECO:0007669"/>
    <property type="project" value="InterPro"/>
</dbReference>
<dbReference type="PANTHER" id="PTHR43420">
    <property type="entry name" value="ACETYLTRANSFERASE"/>
    <property type="match status" value="1"/>
</dbReference>
<evidence type="ECO:0000313" key="5">
    <source>
        <dbReference type="EMBL" id="QST79266.1"/>
    </source>
</evidence>
<organism evidence="5 6">
    <name type="scientific">Streptomyces rimosus subsp. rimosus (strain ATCC 10970 / DSM 40260 / JCM 4667 / NRRL 2234)</name>
    <dbReference type="NCBI Taxonomy" id="1265868"/>
    <lineage>
        <taxon>Bacteria</taxon>
        <taxon>Bacillati</taxon>
        <taxon>Actinomycetota</taxon>
        <taxon>Actinomycetes</taxon>
        <taxon>Kitasatosporales</taxon>
        <taxon>Streptomycetaceae</taxon>
        <taxon>Streptomyces</taxon>
    </lineage>
</organism>
<gene>
    <name evidence="5" type="ORF">SRIM_002950</name>
</gene>
<dbReference type="EMBL" id="CP048261">
    <property type="protein sequence ID" value="QST79266.1"/>
    <property type="molecule type" value="Genomic_DNA"/>
</dbReference>
<evidence type="ECO:0000313" key="6">
    <source>
        <dbReference type="Proteomes" id="UP000011074"/>
    </source>
</evidence>
<evidence type="ECO:0000259" key="4">
    <source>
        <dbReference type="PROSITE" id="PS51186"/>
    </source>
</evidence>
<feature type="compositionally biased region" description="Gly residues" evidence="3">
    <location>
        <begin position="1"/>
        <end position="12"/>
    </location>
</feature>
<dbReference type="InterPro" id="IPR016181">
    <property type="entry name" value="Acyl_CoA_acyltransferase"/>
</dbReference>
<protein>
    <submittedName>
        <fullName evidence="5">GNAT family N-acetyltransferase</fullName>
    </submittedName>
</protein>
<dbReference type="AlphaFoldDB" id="A0A8A1UF14"/>
<name>A0A8A1UF14_STRR1</name>
<dbReference type="RefSeq" id="WP_030417419.1">
    <property type="nucleotide sequence ID" value="NZ_CP048261.1"/>
</dbReference>
<reference evidence="5" key="2">
    <citation type="submission" date="2020-01" db="EMBL/GenBank/DDBJ databases">
        <authorList>
            <person name="Algora L."/>
            <person name="Schniete J.K."/>
            <person name="MacFadyen A."/>
            <person name="Hoskisson P.A."/>
            <person name="Hunter I.S."/>
            <person name="Herron P.R."/>
        </authorList>
    </citation>
    <scope>NUCLEOTIDE SEQUENCE</scope>
    <source>
        <strain evidence="5">ATCC 10970</strain>
    </source>
</reference>
<dbReference type="InterPro" id="IPR000182">
    <property type="entry name" value="GNAT_dom"/>
</dbReference>
<dbReference type="Proteomes" id="UP000011074">
    <property type="component" value="Chromosome"/>
</dbReference>
<dbReference type="Gene3D" id="3.40.630.30">
    <property type="match status" value="2"/>
</dbReference>